<evidence type="ECO:0000256" key="3">
    <source>
        <dbReference type="ARBA" id="ARBA00012438"/>
    </source>
</evidence>
<dbReference type="RefSeq" id="WP_144852615.1">
    <property type="nucleotide sequence ID" value="NZ_VNJI01000044.1"/>
</dbReference>
<comment type="subcellular location">
    <subcellularLocation>
        <location evidence="2">Cell membrane</location>
        <topology evidence="2">Multi-pass membrane protein</topology>
    </subcellularLocation>
</comment>
<keyword evidence="10 18" id="KW-0418">Kinase</keyword>
<name>A0A559K4J4_9BACL</name>
<dbReference type="SUPFAM" id="SSF47384">
    <property type="entry name" value="Homodimeric domain of signal transducing histidine kinase"/>
    <property type="match status" value="1"/>
</dbReference>
<dbReference type="PROSITE" id="PS50109">
    <property type="entry name" value="HIS_KIN"/>
    <property type="match status" value="1"/>
</dbReference>
<feature type="transmembrane region" description="Helical" evidence="15">
    <location>
        <begin position="149"/>
        <end position="179"/>
    </location>
</feature>
<dbReference type="AlphaFoldDB" id="A0A559K4J4"/>
<dbReference type="InterPro" id="IPR050428">
    <property type="entry name" value="TCS_sensor_his_kinase"/>
</dbReference>
<dbReference type="OrthoDB" id="9786919at2"/>
<evidence type="ECO:0000256" key="7">
    <source>
        <dbReference type="ARBA" id="ARBA00022679"/>
    </source>
</evidence>
<dbReference type="CDD" id="cd00075">
    <property type="entry name" value="HATPase"/>
    <property type="match status" value="1"/>
</dbReference>
<feature type="transmembrane region" description="Helical" evidence="15">
    <location>
        <begin position="7"/>
        <end position="30"/>
    </location>
</feature>
<evidence type="ECO:0000313" key="19">
    <source>
        <dbReference type="Proteomes" id="UP000317036"/>
    </source>
</evidence>
<dbReference type="Gene3D" id="6.10.340.10">
    <property type="match status" value="1"/>
</dbReference>
<comment type="catalytic activity">
    <reaction evidence="1">
        <text>ATP + protein L-histidine = ADP + protein N-phospho-L-histidine.</text>
        <dbReference type="EC" id="2.7.13.3"/>
    </reaction>
</comment>
<evidence type="ECO:0000259" key="17">
    <source>
        <dbReference type="PROSITE" id="PS50885"/>
    </source>
</evidence>
<keyword evidence="13" id="KW-0902">Two-component regulatory system</keyword>
<dbReference type="Gene3D" id="3.30.565.10">
    <property type="entry name" value="Histidine kinase-like ATPase, C-terminal domain"/>
    <property type="match status" value="1"/>
</dbReference>
<dbReference type="CDD" id="cd00082">
    <property type="entry name" value="HisKA"/>
    <property type="match status" value="1"/>
</dbReference>
<dbReference type="GO" id="GO:0005524">
    <property type="term" value="F:ATP binding"/>
    <property type="evidence" value="ECO:0007669"/>
    <property type="project" value="UniProtKB-KW"/>
</dbReference>
<dbReference type="InterPro" id="IPR036097">
    <property type="entry name" value="HisK_dim/P_sf"/>
</dbReference>
<keyword evidence="9" id="KW-0547">Nucleotide-binding</keyword>
<accession>A0A559K4J4</accession>
<comment type="caution">
    <text evidence="18">The sequence shown here is derived from an EMBL/GenBank/DDBJ whole genome shotgun (WGS) entry which is preliminary data.</text>
</comment>
<organism evidence="18 19">
    <name type="scientific">Paenibacillus cremeus</name>
    <dbReference type="NCBI Taxonomy" id="2163881"/>
    <lineage>
        <taxon>Bacteria</taxon>
        <taxon>Bacillati</taxon>
        <taxon>Bacillota</taxon>
        <taxon>Bacilli</taxon>
        <taxon>Bacillales</taxon>
        <taxon>Paenibacillaceae</taxon>
        <taxon>Paenibacillus</taxon>
    </lineage>
</organism>
<dbReference type="Pfam" id="PF02518">
    <property type="entry name" value="HATPase_c"/>
    <property type="match status" value="1"/>
</dbReference>
<dbReference type="PRINTS" id="PR00344">
    <property type="entry name" value="BCTRLSENSOR"/>
</dbReference>
<keyword evidence="11" id="KW-0067">ATP-binding</keyword>
<evidence type="ECO:0000256" key="12">
    <source>
        <dbReference type="ARBA" id="ARBA00022989"/>
    </source>
</evidence>
<dbReference type="InterPro" id="IPR041610">
    <property type="entry name" value="ArlS_N"/>
</dbReference>
<dbReference type="SUPFAM" id="SSF158472">
    <property type="entry name" value="HAMP domain-like"/>
    <property type="match status" value="1"/>
</dbReference>
<dbReference type="Pfam" id="PF00672">
    <property type="entry name" value="HAMP"/>
    <property type="match status" value="1"/>
</dbReference>
<dbReference type="SMART" id="SM00387">
    <property type="entry name" value="HATPase_c"/>
    <property type="match status" value="1"/>
</dbReference>
<evidence type="ECO:0000256" key="2">
    <source>
        <dbReference type="ARBA" id="ARBA00004651"/>
    </source>
</evidence>
<evidence type="ECO:0000256" key="8">
    <source>
        <dbReference type="ARBA" id="ARBA00022692"/>
    </source>
</evidence>
<proteinExistence type="predicted"/>
<keyword evidence="8 15" id="KW-0812">Transmembrane</keyword>
<dbReference type="PANTHER" id="PTHR45436:SF5">
    <property type="entry name" value="SENSOR HISTIDINE KINASE TRCS"/>
    <property type="match status" value="1"/>
</dbReference>
<dbReference type="EMBL" id="VNJI01000044">
    <property type="protein sequence ID" value="TVY07010.1"/>
    <property type="molecule type" value="Genomic_DNA"/>
</dbReference>
<evidence type="ECO:0000256" key="10">
    <source>
        <dbReference type="ARBA" id="ARBA00022777"/>
    </source>
</evidence>
<dbReference type="InterPro" id="IPR036890">
    <property type="entry name" value="HATPase_C_sf"/>
</dbReference>
<dbReference type="SMART" id="SM00304">
    <property type="entry name" value="HAMP"/>
    <property type="match status" value="1"/>
</dbReference>
<dbReference type="SMART" id="SM00388">
    <property type="entry name" value="HisKA"/>
    <property type="match status" value="1"/>
</dbReference>
<evidence type="ECO:0000256" key="5">
    <source>
        <dbReference type="ARBA" id="ARBA00022475"/>
    </source>
</evidence>
<dbReference type="EC" id="2.7.13.3" evidence="3"/>
<keyword evidence="19" id="KW-1185">Reference proteome</keyword>
<keyword evidence="5" id="KW-1003">Cell membrane</keyword>
<dbReference type="InterPro" id="IPR005467">
    <property type="entry name" value="His_kinase_dom"/>
</dbReference>
<gene>
    <name evidence="18" type="ORF">FPZ49_25965</name>
</gene>
<evidence type="ECO:0000256" key="4">
    <source>
        <dbReference type="ARBA" id="ARBA00015735"/>
    </source>
</evidence>
<dbReference type="Gene3D" id="1.10.287.130">
    <property type="match status" value="1"/>
</dbReference>
<dbReference type="GO" id="GO:0000155">
    <property type="term" value="F:phosphorelay sensor kinase activity"/>
    <property type="evidence" value="ECO:0007669"/>
    <property type="project" value="InterPro"/>
</dbReference>
<dbReference type="Pfam" id="PF18719">
    <property type="entry name" value="ArlS_N"/>
    <property type="match status" value="1"/>
</dbReference>
<evidence type="ECO:0000256" key="15">
    <source>
        <dbReference type="SAM" id="Phobius"/>
    </source>
</evidence>
<dbReference type="SUPFAM" id="SSF55874">
    <property type="entry name" value="ATPase domain of HSP90 chaperone/DNA topoisomerase II/histidine kinase"/>
    <property type="match status" value="1"/>
</dbReference>
<dbReference type="PANTHER" id="PTHR45436">
    <property type="entry name" value="SENSOR HISTIDINE KINASE YKOH"/>
    <property type="match status" value="1"/>
</dbReference>
<sequence length="457" mass="51397">MRIKTKITLLTTSWLIGILLAMNVGVYFAFLNMTTDSERDWLCSRVDLLMKKASIAEFFDPGNNDLLQSYLPDHGMIRVLDASGVPVKTFYSHDELKSVPIMPVMKRQSSLVSGPVLPLLIFRNPITENDRVIGTLEFGEELDALDENISILILIQICSSLGAIVLCFLGGSIVAKWILKPITKLALTMESIERSLVFQKIHVVNKGHDEIKALAVTFNRMIDRIEESFAKQRQFVSDASHELKTPLTIIEGYASLLLRWGLEDEKSGREAAESIYSEALRMRQMTMQLLQLAASEQIAPITETVDMVQLCAETITRLRHMVQRDIQLVTKVSQLIVEADPLQMKQMLILLLDNAIKYSSDLIHVELLAQSVNAEETIGLEIRVKDHGIGIPKEELAQVFERFYRVDPSRDRKTGGTGLGLSIARNIVNMNSGTIRIKSEVNVGTEVIVFFPFRIKQ</sequence>
<dbReference type="Proteomes" id="UP000317036">
    <property type="component" value="Unassembled WGS sequence"/>
</dbReference>
<keyword evidence="7" id="KW-0808">Transferase</keyword>
<dbReference type="InterPro" id="IPR003660">
    <property type="entry name" value="HAMP_dom"/>
</dbReference>
<evidence type="ECO:0000256" key="6">
    <source>
        <dbReference type="ARBA" id="ARBA00022553"/>
    </source>
</evidence>
<protein>
    <recommendedName>
        <fullName evidence="4">Signal transduction histidine-protein kinase ArlS</fullName>
        <ecNumber evidence="3">2.7.13.3</ecNumber>
    </recommendedName>
</protein>
<feature type="domain" description="Histidine kinase" evidence="16">
    <location>
        <begin position="238"/>
        <end position="455"/>
    </location>
</feature>
<evidence type="ECO:0000256" key="1">
    <source>
        <dbReference type="ARBA" id="ARBA00000085"/>
    </source>
</evidence>
<dbReference type="FunFam" id="3.30.565.10:FF:000006">
    <property type="entry name" value="Sensor histidine kinase WalK"/>
    <property type="match status" value="1"/>
</dbReference>
<keyword evidence="6" id="KW-0597">Phosphoprotein</keyword>
<evidence type="ECO:0000259" key="16">
    <source>
        <dbReference type="PROSITE" id="PS50109"/>
    </source>
</evidence>
<dbReference type="GO" id="GO:0005886">
    <property type="term" value="C:plasma membrane"/>
    <property type="evidence" value="ECO:0007669"/>
    <property type="project" value="UniProtKB-SubCell"/>
</dbReference>
<evidence type="ECO:0000256" key="14">
    <source>
        <dbReference type="ARBA" id="ARBA00023136"/>
    </source>
</evidence>
<keyword evidence="14 15" id="KW-0472">Membrane</keyword>
<evidence type="ECO:0000256" key="13">
    <source>
        <dbReference type="ARBA" id="ARBA00023012"/>
    </source>
</evidence>
<dbReference type="CDD" id="cd06225">
    <property type="entry name" value="HAMP"/>
    <property type="match status" value="1"/>
</dbReference>
<evidence type="ECO:0000256" key="11">
    <source>
        <dbReference type="ARBA" id="ARBA00022840"/>
    </source>
</evidence>
<reference evidence="18 19" key="1">
    <citation type="submission" date="2019-07" db="EMBL/GenBank/DDBJ databases">
        <authorList>
            <person name="Kim J."/>
        </authorList>
    </citation>
    <scope>NUCLEOTIDE SEQUENCE [LARGE SCALE GENOMIC DNA]</scope>
    <source>
        <strain evidence="18 19">JC52</strain>
    </source>
</reference>
<feature type="domain" description="HAMP" evidence="17">
    <location>
        <begin position="176"/>
        <end position="230"/>
    </location>
</feature>
<dbReference type="PROSITE" id="PS50885">
    <property type="entry name" value="HAMP"/>
    <property type="match status" value="1"/>
</dbReference>
<evidence type="ECO:0000256" key="9">
    <source>
        <dbReference type="ARBA" id="ARBA00022741"/>
    </source>
</evidence>
<dbReference type="FunFam" id="1.10.287.130:FF:000001">
    <property type="entry name" value="Two-component sensor histidine kinase"/>
    <property type="match status" value="1"/>
</dbReference>
<dbReference type="InterPro" id="IPR003594">
    <property type="entry name" value="HATPase_dom"/>
</dbReference>
<dbReference type="InterPro" id="IPR003661">
    <property type="entry name" value="HisK_dim/P_dom"/>
</dbReference>
<keyword evidence="12 15" id="KW-1133">Transmembrane helix</keyword>
<dbReference type="Pfam" id="PF00512">
    <property type="entry name" value="HisKA"/>
    <property type="match status" value="1"/>
</dbReference>
<dbReference type="InterPro" id="IPR004358">
    <property type="entry name" value="Sig_transdc_His_kin-like_C"/>
</dbReference>
<evidence type="ECO:0000313" key="18">
    <source>
        <dbReference type="EMBL" id="TVY07010.1"/>
    </source>
</evidence>